<organism evidence="2 3">
    <name type="scientific">Caballeronia concitans</name>
    <dbReference type="NCBI Taxonomy" id="1777133"/>
    <lineage>
        <taxon>Bacteria</taxon>
        <taxon>Pseudomonadati</taxon>
        <taxon>Pseudomonadota</taxon>
        <taxon>Betaproteobacteria</taxon>
        <taxon>Burkholderiales</taxon>
        <taxon>Burkholderiaceae</taxon>
        <taxon>Caballeronia</taxon>
    </lineage>
</organism>
<reference evidence="2 3" key="1">
    <citation type="submission" date="2016-01" db="EMBL/GenBank/DDBJ databases">
        <authorList>
            <person name="Peeters C."/>
        </authorList>
    </citation>
    <scope>NUCLEOTIDE SEQUENCE [LARGE SCALE GENOMIC DNA]</scope>
    <source>
        <strain evidence="2">LMG 29315</strain>
    </source>
</reference>
<dbReference type="Pfam" id="PF03551">
    <property type="entry name" value="PadR"/>
    <property type="match status" value="1"/>
</dbReference>
<dbReference type="OrthoDB" id="9814826at2"/>
<dbReference type="Proteomes" id="UP000198263">
    <property type="component" value="Unassembled WGS sequence"/>
</dbReference>
<evidence type="ECO:0000313" key="3">
    <source>
        <dbReference type="Proteomes" id="UP000198263"/>
    </source>
</evidence>
<sequence>MRSRGFHRCSHAVAPGPERHFEFDSPFRAAWFMFERWGMVGRHRHGGGRFGRGGGFGGMGGFGGGPDDMGGMPRGRKFSSEDLQLLLLAMLEEAPRHGYELIKALADRSNGFYAPSPGMVYPALTYLEELGHATVELEGNRKRYALSESGRAYLAANRERVDLMLARLLHFARKMDLVRRAYAGEDPDDAAADNGWAPELIAARHALKRALLLRTDASQGEQRRIAAILARATAEIEQGDASPQSKTQAND</sequence>
<dbReference type="Gene3D" id="1.10.10.10">
    <property type="entry name" value="Winged helix-like DNA-binding domain superfamily/Winged helix DNA-binding domain"/>
    <property type="match status" value="1"/>
</dbReference>
<proteinExistence type="predicted"/>
<dbReference type="InterPro" id="IPR005149">
    <property type="entry name" value="Tscrpt_reg_PadR_N"/>
</dbReference>
<feature type="domain" description="Transcription regulator PadR N-terminal" evidence="1">
    <location>
        <begin position="87"/>
        <end position="155"/>
    </location>
</feature>
<dbReference type="RefSeq" id="WP_087128405.1">
    <property type="nucleotide sequence ID" value="NZ_FCNV02000007.1"/>
</dbReference>
<keyword evidence="3" id="KW-1185">Reference proteome</keyword>
<accession>A0A658QZV0</accession>
<evidence type="ECO:0000313" key="2">
    <source>
        <dbReference type="EMBL" id="SAL36096.1"/>
    </source>
</evidence>
<dbReference type="SUPFAM" id="SSF46785">
    <property type="entry name" value="Winged helix' DNA-binding domain"/>
    <property type="match status" value="1"/>
</dbReference>
<protein>
    <submittedName>
        <fullName evidence="2">PadR-like family transcriptional regulator</fullName>
    </submittedName>
</protein>
<dbReference type="InterPro" id="IPR036388">
    <property type="entry name" value="WH-like_DNA-bd_sf"/>
</dbReference>
<dbReference type="EMBL" id="FCNV02000007">
    <property type="protein sequence ID" value="SAL36096.1"/>
    <property type="molecule type" value="Genomic_DNA"/>
</dbReference>
<name>A0A658QZV0_9BURK</name>
<dbReference type="AlphaFoldDB" id="A0A658QZV0"/>
<gene>
    <name evidence="2" type="ORF">AWB72_03580</name>
</gene>
<dbReference type="InterPro" id="IPR036390">
    <property type="entry name" value="WH_DNA-bd_sf"/>
</dbReference>
<dbReference type="PANTHER" id="PTHR43252:SF7">
    <property type="entry name" value="TRANSCRIPTIONAL REGULATOR YQJI"/>
    <property type="match status" value="1"/>
</dbReference>
<dbReference type="PANTHER" id="PTHR43252">
    <property type="entry name" value="TRANSCRIPTIONAL REGULATOR YQJI"/>
    <property type="match status" value="1"/>
</dbReference>
<evidence type="ECO:0000259" key="1">
    <source>
        <dbReference type="Pfam" id="PF03551"/>
    </source>
</evidence>
<comment type="caution">
    <text evidence="2">The sequence shown here is derived from an EMBL/GenBank/DDBJ whole genome shotgun (WGS) entry which is preliminary data.</text>
</comment>